<gene>
    <name evidence="3" type="ORF">AGRA3207_005841</name>
</gene>
<organism evidence="3 4">
    <name type="scientific">Actinomadura graeca</name>
    <dbReference type="NCBI Taxonomy" id="2750812"/>
    <lineage>
        <taxon>Bacteria</taxon>
        <taxon>Bacillati</taxon>
        <taxon>Actinomycetota</taxon>
        <taxon>Actinomycetes</taxon>
        <taxon>Streptosporangiales</taxon>
        <taxon>Thermomonosporaceae</taxon>
        <taxon>Actinomadura</taxon>
    </lineage>
</organism>
<feature type="transmembrane region" description="Helical" evidence="2">
    <location>
        <begin position="84"/>
        <end position="104"/>
    </location>
</feature>
<evidence type="ECO:0000256" key="2">
    <source>
        <dbReference type="SAM" id="Phobius"/>
    </source>
</evidence>
<accession>A0ABX8R1S8</accession>
<evidence type="ECO:0000313" key="3">
    <source>
        <dbReference type="EMBL" id="QXJ24506.1"/>
    </source>
</evidence>
<dbReference type="EMBL" id="CP059572">
    <property type="protein sequence ID" value="QXJ24506.1"/>
    <property type="molecule type" value="Genomic_DNA"/>
</dbReference>
<protein>
    <recommendedName>
        <fullName evidence="5">Phospholipid carrier-dependent glycosyltransferase</fullName>
    </recommendedName>
</protein>
<feature type="transmembrane region" description="Helical" evidence="2">
    <location>
        <begin position="201"/>
        <end position="221"/>
    </location>
</feature>
<keyword evidence="2" id="KW-0472">Membrane</keyword>
<keyword evidence="2" id="KW-0812">Transmembrane</keyword>
<dbReference type="Proteomes" id="UP001049518">
    <property type="component" value="Chromosome"/>
</dbReference>
<keyword evidence="4" id="KW-1185">Reference proteome</keyword>
<name>A0ABX8R1S8_9ACTN</name>
<evidence type="ECO:0000313" key="4">
    <source>
        <dbReference type="Proteomes" id="UP001049518"/>
    </source>
</evidence>
<sequence>MLTPPKARWPKAEPVRAAVRGNRPFTALLLAGVLLRLVAMLGYPPALWFNDSYDYLRIANAPFPHPLRSEGYGLFLWLLKPFHSLYLVTGLQHAAVVAMAAFGYRALVRDFRVRRHWAALALAPVLLDGYQIELEHLLLSDTLFTVLVFCAVLLIARPGAAGWRRAGLAGALLGLAAVTRTVGVPLIAVAVLYLLVRRTRWPAHAALAAAFLLPLGGYAAWFHHDHGRFAMTGADGVYLWGRASAFADCDRFAPPPDLAALCPYGAPGDRPASSHQIWEAGSPTGWRDGRPFDPVTNDKAQRFAMWAIGNQPLDYARVVAYDFFGRTFTWRRSPYPQPGTENKYRFPERPDRMRPLPVIGGGDRLSVVREYEHGSGRTRVVSPFADMIRGYQSVVNVRGTMLGAVLLAGAAGILLRRARRGAGLFWLTGTALLAVPPLTADFDYRYLLPALPFACLAAVTAWGRRPDAGPEPEPAEPGPTEREAEVQPAGR</sequence>
<reference evidence="3" key="1">
    <citation type="submission" date="2020-07" db="EMBL/GenBank/DDBJ databases">
        <authorList>
            <person name="Tarantini F.S."/>
            <person name="Hong K.W."/>
            <person name="Chan K.G."/>
        </authorList>
    </citation>
    <scope>NUCLEOTIDE SEQUENCE</scope>
    <source>
        <strain evidence="3">32-07</strain>
    </source>
</reference>
<feature type="transmembrane region" description="Helical" evidence="2">
    <location>
        <begin position="138"/>
        <end position="156"/>
    </location>
</feature>
<evidence type="ECO:0008006" key="5">
    <source>
        <dbReference type="Google" id="ProtNLM"/>
    </source>
</evidence>
<feature type="region of interest" description="Disordered" evidence="1">
    <location>
        <begin position="465"/>
        <end position="491"/>
    </location>
</feature>
<feature type="transmembrane region" description="Helical" evidence="2">
    <location>
        <begin position="25"/>
        <end position="43"/>
    </location>
</feature>
<keyword evidence="2" id="KW-1133">Transmembrane helix</keyword>
<evidence type="ECO:0000256" key="1">
    <source>
        <dbReference type="SAM" id="MobiDB-lite"/>
    </source>
</evidence>
<feature type="transmembrane region" description="Helical" evidence="2">
    <location>
        <begin position="423"/>
        <end position="440"/>
    </location>
</feature>
<proteinExistence type="predicted"/>
<dbReference type="RefSeq" id="WP_231330330.1">
    <property type="nucleotide sequence ID" value="NZ_CP059572.1"/>
</dbReference>
<feature type="transmembrane region" description="Helical" evidence="2">
    <location>
        <begin position="168"/>
        <end position="195"/>
    </location>
</feature>